<keyword evidence="3" id="KW-0274">FAD</keyword>
<feature type="signal peptide" evidence="5">
    <location>
        <begin position="1"/>
        <end position="26"/>
    </location>
</feature>
<proteinExistence type="inferred from homology"/>
<gene>
    <name evidence="7" type="ORF">E1B28_005807</name>
</gene>
<dbReference type="Proteomes" id="UP001049176">
    <property type="component" value="Chromosome 3"/>
</dbReference>
<evidence type="ECO:0000313" key="8">
    <source>
        <dbReference type="Proteomes" id="UP001049176"/>
    </source>
</evidence>
<evidence type="ECO:0000256" key="5">
    <source>
        <dbReference type="SAM" id="SignalP"/>
    </source>
</evidence>
<evidence type="ECO:0000256" key="1">
    <source>
        <dbReference type="ARBA" id="ARBA00005466"/>
    </source>
</evidence>
<dbReference type="SUPFAM" id="SSF56176">
    <property type="entry name" value="FAD-binding/transporter-associated domain-like"/>
    <property type="match status" value="1"/>
</dbReference>
<evidence type="ECO:0000256" key="3">
    <source>
        <dbReference type="ARBA" id="ARBA00022827"/>
    </source>
</evidence>
<dbReference type="EMBL" id="CM032183">
    <property type="protein sequence ID" value="KAG7095012.1"/>
    <property type="molecule type" value="Genomic_DNA"/>
</dbReference>
<dbReference type="GO" id="GO:0071949">
    <property type="term" value="F:FAD binding"/>
    <property type="evidence" value="ECO:0007669"/>
    <property type="project" value="InterPro"/>
</dbReference>
<keyword evidence="2" id="KW-0285">Flavoprotein</keyword>
<dbReference type="InterPro" id="IPR050416">
    <property type="entry name" value="FAD-linked_Oxidoreductase"/>
</dbReference>
<dbReference type="InterPro" id="IPR016166">
    <property type="entry name" value="FAD-bd_PCMH"/>
</dbReference>
<protein>
    <recommendedName>
        <fullName evidence="6">FAD-binding PCMH-type domain-containing protein</fullName>
    </recommendedName>
</protein>
<dbReference type="PANTHER" id="PTHR42973:SF13">
    <property type="entry name" value="FAD-BINDING PCMH-TYPE DOMAIN-CONTAINING PROTEIN"/>
    <property type="match status" value="1"/>
</dbReference>
<reference evidence="7" key="1">
    <citation type="journal article" date="2021" name="Genome Biol. Evol.">
        <title>The assembled and annotated genome of the fairy-ring fungus Marasmius oreades.</title>
        <authorList>
            <person name="Hiltunen M."/>
            <person name="Ament-Velasquez S.L."/>
            <person name="Johannesson H."/>
        </authorList>
    </citation>
    <scope>NUCLEOTIDE SEQUENCE</scope>
    <source>
        <strain evidence="7">03SP1</strain>
    </source>
</reference>
<evidence type="ECO:0000259" key="6">
    <source>
        <dbReference type="PROSITE" id="PS51387"/>
    </source>
</evidence>
<feature type="domain" description="FAD-binding PCMH-type" evidence="6">
    <location>
        <begin position="76"/>
        <end position="274"/>
    </location>
</feature>
<keyword evidence="5" id="KW-0732">Signal</keyword>
<evidence type="ECO:0000256" key="2">
    <source>
        <dbReference type="ARBA" id="ARBA00022630"/>
    </source>
</evidence>
<comment type="caution">
    <text evidence="7">The sequence shown here is derived from an EMBL/GenBank/DDBJ whole genome shotgun (WGS) entry which is preliminary data.</text>
</comment>
<keyword evidence="4" id="KW-0560">Oxidoreductase</keyword>
<dbReference type="AlphaFoldDB" id="A0A9P7UUM8"/>
<dbReference type="KEGG" id="more:E1B28_005807"/>
<dbReference type="InterPro" id="IPR016169">
    <property type="entry name" value="FAD-bd_PCMH_sub2"/>
</dbReference>
<dbReference type="GO" id="GO:0016491">
    <property type="term" value="F:oxidoreductase activity"/>
    <property type="evidence" value="ECO:0007669"/>
    <property type="project" value="UniProtKB-KW"/>
</dbReference>
<dbReference type="OrthoDB" id="2151789at2759"/>
<dbReference type="PROSITE" id="PS51387">
    <property type="entry name" value="FAD_PCMH"/>
    <property type="match status" value="1"/>
</dbReference>
<dbReference type="InterPro" id="IPR036318">
    <property type="entry name" value="FAD-bd_PCMH-like_sf"/>
</dbReference>
<feature type="chain" id="PRO_5040357377" description="FAD-binding PCMH-type domain-containing protein" evidence="5">
    <location>
        <begin position="27"/>
        <end position="496"/>
    </location>
</feature>
<dbReference type="Gene3D" id="3.40.462.20">
    <property type="match status" value="1"/>
</dbReference>
<evidence type="ECO:0000313" key="7">
    <source>
        <dbReference type="EMBL" id="KAG7095012.1"/>
    </source>
</evidence>
<comment type="similarity">
    <text evidence="1">Belongs to the oxygen-dependent FAD-linked oxidoreductase family.</text>
</comment>
<dbReference type="Gene3D" id="3.30.465.10">
    <property type="match status" value="2"/>
</dbReference>
<evidence type="ECO:0000256" key="4">
    <source>
        <dbReference type="ARBA" id="ARBA00023002"/>
    </source>
</evidence>
<accession>A0A9P7UUM8</accession>
<sequence>MRSEISLTFWLLVTLLPWSPFIAVTAQIPPTPSLGEVDASLACRFLQQNLSHRIVTLPGHPQYTNATHSAWNVFNTEFMPACIVFPRDASHVQAAMKTIYEHRVRYAVQAGGHSAMKGWNSVQNGILIMFTFMNNMSYDPKRDTITVLPGVRWGDAADGLERFGVAPVGGRVSGVGTGLLLGDGRLVTATVNNEYRDLFKALKGGANRFGVVTRYEVTAIHTGRRQDKWWFGGMISYSDSATEGFLRATANFVRENRDSNAAMLTSVANIVSPETQNVTSLPFTFLFYDGGKDTVYSAEKTERLFNASFSQFLSLPRLSSSLTPLSYIDVAHMLDEGPAQLGQGQLFGASAFASDDPIQRYLEAVQFQRRITEQFKDILNTTLVAFTPVLDEQIYAGRKRGGNAFDPPLGGYNAVQYQVSVNPGATSRELALLNNARRQWFRNFPPTPGLPLYINECDKEQEVFKTYGQYEFLKRIYAKYDPTSFNVKFSDGPSGL</sequence>
<dbReference type="GeneID" id="66074883"/>
<name>A0A9P7UUM8_9AGAR</name>
<dbReference type="PANTHER" id="PTHR42973">
    <property type="entry name" value="BINDING OXIDOREDUCTASE, PUTATIVE (AFU_ORTHOLOGUE AFUA_1G17690)-RELATED"/>
    <property type="match status" value="1"/>
</dbReference>
<organism evidence="7 8">
    <name type="scientific">Marasmius oreades</name>
    <name type="common">fairy-ring Marasmius</name>
    <dbReference type="NCBI Taxonomy" id="181124"/>
    <lineage>
        <taxon>Eukaryota</taxon>
        <taxon>Fungi</taxon>
        <taxon>Dikarya</taxon>
        <taxon>Basidiomycota</taxon>
        <taxon>Agaricomycotina</taxon>
        <taxon>Agaricomycetes</taxon>
        <taxon>Agaricomycetidae</taxon>
        <taxon>Agaricales</taxon>
        <taxon>Marasmiineae</taxon>
        <taxon>Marasmiaceae</taxon>
        <taxon>Marasmius</taxon>
    </lineage>
</organism>
<dbReference type="InterPro" id="IPR006094">
    <property type="entry name" value="Oxid_FAD_bind_N"/>
</dbReference>
<dbReference type="Pfam" id="PF01565">
    <property type="entry name" value="FAD_binding_4"/>
    <property type="match status" value="1"/>
</dbReference>
<keyword evidence="8" id="KW-1185">Reference proteome</keyword>
<dbReference type="RefSeq" id="XP_043011482.1">
    <property type="nucleotide sequence ID" value="XM_043150395.1"/>
</dbReference>